<dbReference type="InterPro" id="IPR046349">
    <property type="entry name" value="C1-like_sf"/>
</dbReference>
<reference evidence="3" key="1">
    <citation type="journal article" date="2016" name="Nat. Genet.">
        <title>A high-quality carrot genome assembly provides new insights into carotenoid accumulation and asterid genome evolution.</title>
        <authorList>
            <person name="Iorizzo M."/>
            <person name="Ellison S."/>
            <person name="Senalik D."/>
            <person name="Zeng P."/>
            <person name="Satapoomin P."/>
            <person name="Huang J."/>
            <person name="Bowman M."/>
            <person name="Iovene M."/>
            <person name="Sanseverino W."/>
            <person name="Cavagnaro P."/>
            <person name="Yildiz M."/>
            <person name="Macko-Podgorni A."/>
            <person name="Moranska E."/>
            <person name="Grzebelus E."/>
            <person name="Grzebelus D."/>
            <person name="Ashrafi H."/>
            <person name="Zheng Z."/>
            <person name="Cheng S."/>
            <person name="Spooner D."/>
            <person name="Van Deynze A."/>
            <person name="Simon P."/>
        </authorList>
    </citation>
    <scope>NUCLEOTIDE SEQUENCE</scope>
    <source>
        <tissue evidence="3">Leaf</tissue>
    </source>
</reference>
<organism evidence="3 4">
    <name type="scientific">Daucus carota subsp. sativus</name>
    <name type="common">Carrot</name>
    <dbReference type="NCBI Taxonomy" id="79200"/>
    <lineage>
        <taxon>Eukaryota</taxon>
        <taxon>Viridiplantae</taxon>
        <taxon>Streptophyta</taxon>
        <taxon>Embryophyta</taxon>
        <taxon>Tracheophyta</taxon>
        <taxon>Spermatophyta</taxon>
        <taxon>Magnoliopsida</taxon>
        <taxon>eudicotyledons</taxon>
        <taxon>Gunneridae</taxon>
        <taxon>Pentapetalae</taxon>
        <taxon>asterids</taxon>
        <taxon>campanulids</taxon>
        <taxon>Apiales</taxon>
        <taxon>Apiaceae</taxon>
        <taxon>Apioideae</taxon>
        <taxon>Scandiceae</taxon>
        <taxon>Daucinae</taxon>
        <taxon>Daucus</taxon>
        <taxon>Daucus sect. Daucus</taxon>
    </lineage>
</organism>
<feature type="domain" description="DC1" evidence="2">
    <location>
        <begin position="21"/>
        <end position="67"/>
    </location>
</feature>
<name>A0AAF1AV96_DAUCS</name>
<reference evidence="3" key="2">
    <citation type="submission" date="2022-03" db="EMBL/GenBank/DDBJ databases">
        <title>Draft title - Genomic analysis of global carrot germplasm unveils the trajectory of domestication and the origin of high carotenoid orange carrot.</title>
        <authorList>
            <person name="Iorizzo M."/>
            <person name="Ellison S."/>
            <person name="Senalik D."/>
            <person name="Macko-Podgorni A."/>
            <person name="Grzebelus D."/>
            <person name="Bostan H."/>
            <person name="Rolling W."/>
            <person name="Curaba J."/>
            <person name="Simon P."/>
        </authorList>
    </citation>
    <scope>NUCLEOTIDE SEQUENCE</scope>
    <source>
        <tissue evidence="3">Leaf</tissue>
    </source>
</reference>
<keyword evidence="1" id="KW-0677">Repeat</keyword>
<gene>
    <name evidence="3" type="ORF">DCAR_0312796</name>
</gene>
<evidence type="ECO:0000256" key="1">
    <source>
        <dbReference type="ARBA" id="ARBA00022737"/>
    </source>
</evidence>
<dbReference type="PANTHER" id="PTHR46477:SF15">
    <property type="entry name" value="CYSTEINE_HISTIDINE-RICH C1 DOMAIN PROTEIN"/>
    <property type="match status" value="1"/>
</dbReference>
<dbReference type="InterPro" id="IPR004146">
    <property type="entry name" value="DC1"/>
</dbReference>
<dbReference type="PANTHER" id="PTHR46477">
    <property type="entry name" value="CYSTEINE/HISTIDINE-RICH C1 DOMAIN FAMILY PROTEIN"/>
    <property type="match status" value="1"/>
</dbReference>
<dbReference type="Proteomes" id="UP000077755">
    <property type="component" value="Chromosome 3"/>
</dbReference>
<protein>
    <recommendedName>
        <fullName evidence="2">DC1 domain-containing protein</fullName>
    </recommendedName>
</protein>
<keyword evidence="4" id="KW-1185">Reference proteome</keyword>
<dbReference type="AlphaFoldDB" id="A0AAF1AV96"/>
<dbReference type="SUPFAM" id="SSF57889">
    <property type="entry name" value="Cysteine-rich domain"/>
    <property type="match status" value="1"/>
</dbReference>
<accession>A0AAF1AV96</accession>
<proteinExistence type="predicted"/>
<evidence type="ECO:0000259" key="2">
    <source>
        <dbReference type="Pfam" id="PF03107"/>
    </source>
</evidence>
<dbReference type="Pfam" id="PF03107">
    <property type="entry name" value="C1_2"/>
    <property type="match status" value="1"/>
</dbReference>
<dbReference type="EMBL" id="CP093345">
    <property type="protein sequence ID" value="WOG93510.1"/>
    <property type="molecule type" value="Genomic_DNA"/>
</dbReference>
<evidence type="ECO:0000313" key="4">
    <source>
        <dbReference type="Proteomes" id="UP000077755"/>
    </source>
</evidence>
<evidence type="ECO:0000313" key="3">
    <source>
        <dbReference type="EMBL" id="WOG93510.1"/>
    </source>
</evidence>
<sequence>MTQEELTKEMLDGELYEAHVSHPHKLRFYSKSPDPNYECDGCKLPADTNSYLRCPYENCSFYLHRVCYKFRPSPSPSWHKFFPQCGFTLYDGITAEVADQSGDFPYPYCDACGEDIKGFRYRCTPYDDSDHPPGKHDLHPTCLRGDADATIENRGVPLKLKDKVKSKCVECKKRYPAEECIGFTGWKWVSEDRDYWGFPYCFTGTKLCYHLKCMNEILRKQMK</sequence>